<keyword evidence="2" id="KW-0539">Nucleus</keyword>
<dbReference type="GO" id="GO:0005634">
    <property type="term" value="C:nucleus"/>
    <property type="evidence" value="ECO:0007669"/>
    <property type="project" value="UniProtKB-SubCell"/>
</dbReference>
<feature type="compositionally biased region" description="Basic and acidic residues" evidence="3">
    <location>
        <begin position="76"/>
        <end position="85"/>
    </location>
</feature>
<organism evidence="5 7">
    <name type="scientific">Gibberella zeae</name>
    <name type="common">Wheat head blight fungus</name>
    <name type="synonym">Fusarium graminearum</name>
    <dbReference type="NCBI Taxonomy" id="5518"/>
    <lineage>
        <taxon>Eukaryota</taxon>
        <taxon>Fungi</taxon>
        <taxon>Dikarya</taxon>
        <taxon>Ascomycota</taxon>
        <taxon>Pezizomycotina</taxon>
        <taxon>Sordariomycetes</taxon>
        <taxon>Hypocreomycetidae</taxon>
        <taxon>Hypocreales</taxon>
        <taxon>Nectriaceae</taxon>
        <taxon>Fusarium</taxon>
    </lineage>
</organism>
<dbReference type="CDD" id="cd00067">
    <property type="entry name" value="GAL4"/>
    <property type="match status" value="1"/>
</dbReference>
<feature type="region of interest" description="Disordered" evidence="3">
    <location>
        <begin position="76"/>
        <end position="96"/>
    </location>
</feature>
<accession>A0A4V6J8E4</accession>
<dbReference type="OrthoDB" id="187139at2759"/>
<proteinExistence type="predicted"/>
<sequence length="520" mass="57544">MDGPAVNLRWANTTTPAQFSGGSGLQDTPKFKRTRTGCRTCRLRRKKCGEQRPVCEGCRRNHLLCSWPAKLASRAKRDPEPEAEPHASCTIARPPRAQAAPQVLPTTSLPTFSTFVHQRSETGSRDEIGKAKALLQHYICSTASRLTTAKGNVYLSLVIPFAEQHWDIMHAILAISASHLSYTDPAYVYPAKSHYAVALRAAKNHITTVSHGEREEAIRLLVLLVLLCHFESVDGDMRGAIQVHLAACRHLLKLVYDSFHRHDEEIVAFIAEQYLYFSTVACNIGLDEKGICSTTMASEDPYQDGIYLLLKRSSVSGFLFGTSVDLFRLIPSVVHLGRCDRSDPAKARHDDPALREAFRGLEISVLAWSPDSLENGSAAAPSTEVSPMDYKGGLILQRALLILLRVALHGPGRPHGHILVEVNELIGNFMTCLRSIPLNSLTWTNLLWAVLTAGSCLQKAEDRKFLRDSMMALGHKMHTLSSVLHVLSWVWEASDSDPTCYGPYGIAKVCMRRNVQISMG</sequence>
<dbReference type="AlphaFoldDB" id="A0A4V6J8E4"/>
<evidence type="ECO:0000256" key="2">
    <source>
        <dbReference type="ARBA" id="ARBA00023242"/>
    </source>
</evidence>
<dbReference type="SMART" id="SM00066">
    <property type="entry name" value="GAL4"/>
    <property type="match status" value="1"/>
</dbReference>
<dbReference type="PANTHER" id="PTHR37534:SF46">
    <property type="entry name" value="ZN(II)2CYS6 TRANSCRIPTION FACTOR (EUROFUNG)"/>
    <property type="match status" value="1"/>
</dbReference>
<dbReference type="InterPro" id="IPR021858">
    <property type="entry name" value="Fun_TF"/>
</dbReference>
<dbReference type="Pfam" id="PF00172">
    <property type="entry name" value="Zn_clus"/>
    <property type="match status" value="1"/>
</dbReference>
<reference evidence="6" key="1">
    <citation type="submission" date="2019-04" db="EMBL/GenBank/DDBJ databases">
        <authorList>
            <person name="Melise S."/>
            <person name="Noan J."/>
            <person name="Okalmin O."/>
        </authorList>
    </citation>
    <scope>NUCLEOTIDE SEQUENCE</scope>
    <source>
        <strain evidence="6">FN9</strain>
    </source>
</reference>
<reference evidence="5" key="2">
    <citation type="submission" date="2021-03" db="EMBL/GenBank/DDBJ databases">
        <authorList>
            <person name="Alouane T."/>
            <person name="Langin T."/>
            <person name="Bonhomme L."/>
        </authorList>
    </citation>
    <scope>NUCLEOTIDE SEQUENCE</scope>
    <source>
        <strain evidence="5">MDC_Fg202</strain>
    </source>
</reference>
<dbReference type="Pfam" id="PF11951">
    <property type="entry name" value="Fungal_trans_2"/>
    <property type="match status" value="1"/>
</dbReference>
<evidence type="ECO:0000313" key="7">
    <source>
        <dbReference type="Proteomes" id="UP000746612"/>
    </source>
</evidence>
<dbReference type="InterPro" id="IPR036864">
    <property type="entry name" value="Zn2-C6_fun-type_DNA-bd_sf"/>
</dbReference>
<dbReference type="Gene3D" id="4.10.240.10">
    <property type="entry name" value="Zn(2)-C6 fungal-type DNA-binding domain"/>
    <property type="match status" value="1"/>
</dbReference>
<dbReference type="GO" id="GO:0008270">
    <property type="term" value="F:zinc ion binding"/>
    <property type="evidence" value="ECO:0007669"/>
    <property type="project" value="InterPro"/>
</dbReference>
<dbReference type="InterPro" id="IPR001138">
    <property type="entry name" value="Zn2Cys6_DnaBD"/>
</dbReference>
<dbReference type="EMBL" id="CAAKMV010000137">
    <property type="protein sequence ID" value="VIO59053.1"/>
    <property type="molecule type" value="Genomic_DNA"/>
</dbReference>
<evidence type="ECO:0000259" key="4">
    <source>
        <dbReference type="PROSITE" id="PS50048"/>
    </source>
</evidence>
<name>A0A4V6J8E4_GIBZA</name>
<dbReference type="PANTHER" id="PTHR37534">
    <property type="entry name" value="TRANSCRIPTIONAL ACTIVATOR PROTEIN UGA3"/>
    <property type="match status" value="1"/>
</dbReference>
<dbReference type="PROSITE" id="PS00463">
    <property type="entry name" value="ZN2_CY6_FUNGAL_1"/>
    <property type="match status" value="1"/>
</dbReference>
<protein>
    <recommendedName>
        <fullName evidence="4">Zn(2)-C6 fungal-type domain-containing protein</fullName>
    </recommendedName>
</protein>
<evidence type="ECO:0000256" key="3">
    <source>
        <dbReference type="SAM" id="MobiDB-lite"/>
    </source>
</evidence>
<evidence type="ECO:0000313" key="6">
    <source>
        <dbReference type="EMBL" id="VIO59053.1"/>
    </source>
</evidence>
<evidence type="ECO:0000313" key="5">
    <source>
        <dbReference type="EMBL" id="CAG1969234.1"/>
    </source>
</evidence>
<dbReference type="Proteomes" id="UP000746612">
    <property type="component" value="Unassembled WGS sequence"/>
</dbReference>
<dbReference type="PROSITE" id="PS50048">
    <property type="entry name" value="ZN2_CY6_FUNGAL_2"/>
    <property type="match status" value="1"/>
</dbReference>
<dbReference type="GO" id="GO:0000981">
    <property type="term" value="F:DNA-binding transcription factor activity, RNA polymerase II-specific"/>
    <property type="evidence" value="ECO:0007669"/>
    <property type="project" value="InterPro"/>
</dbReference>
<dbReference type="SUPFAM" id="SSF57701">
    <property type="entry name" value="Zn2/Cys6 DNA-binding domain"/>
    <property type="match status" value="1"/>
</dbReference>
<gene>
    <name evidence="6" type="ORF">FUG_LOCUS331634</name>
    <name evidence="5" type="ORF">MDCFG202_LOCUS63734</name>
</gene>
<comment type="subcellular location">
    <subcellularLocation>
        <location evidence="1">Nucleus</location>
    </subcellularLocation>
</comment>
<dbReference type="EMBL" id="CAJPIJ010000078">
    <property type="protein sequence ID" value="CAG1969234.1"/>
    <property type="molecule type" value="Genomic_DNA"/>
</dbReference>
<evidence type="ECO:0000256" key="1">
    <source>
        <dbReference type="ARBA" id="ARBA00004123"/>
    </source>
</evidence>
<feature type="domain" description="Zn(2)-C6 fungal-type" evidence="4">
    <location>
        <begin position="37"/>
        <end position="67"/>
    </location>
</feature>